<proteinExistence type="predicted"/>
<evidence type="ECO:0000256" key="1">
    <source>
        <dbReference type="SAM" id="Phobius"/>
    </source>
</evidence>
<accession>A0A1G2C163</accession>
<feature type="transmembrane region" description="Helical" evidence="1">
    <location>
        <begin position="31"/>
        <end position="56"/>
    </location>
</feature>
<comment type="caution">
    <text evidence="2">The sequence shown here is derived from an EMBL/GenBank/DDBJ whole genome shotgun (WGS) entry which is preliminary data.</text>
</comment>
<keyword evidence="1" id="KW-1133">Transmembrane helix</keyword>
<evidence type="ECO:0000313" key="3">
    <source>
        <dbReference type="Proteomes" id="UP000177626"/>
    </source>
</evidence>
<reference evidence="2 3" key="1">
    <citation type="journal article" date="2016" name="Nat. Commun.">
        <title>Thousands of microbial genomes shed light on interconnected biogeochemical processes in an aquifer system.</title>
        <authorList>
            <person name="Anantharaman K."/>
            <person name="Brown C.T."/>
            <person name="Hug L.A."/>
            <person name="Sharon I."/>
            <person name="Castelle C.J."/>
            <person name="Probst A.J."/>
            <person name="Thomas B.C."/>
            <person name="Singh A."/>
            <person name="Wilkins M.J."/>
            <person name="Karaoz U."/>
            <person name="Brodie E.L."/>
            <person name="Williams K.H."/>
            <person name="Hubbard S.S."/>
            <person name="Banfield J.F."/>
        </authorList>
    </citation>
    <scope>NUCLEOTIDE SEQUENCE [LARGE SCALE GENOMIC DNA]</scope>
</reference>
<name>A0A1G2C163_9BACT</name>
<gene>
    <name evidence="2" type="ORF">A2406_01665</name>
</gene>
<dbReference type="AlphaFoldDB" id="A0A1G2C163"/>
<keyword evidence="1" id="KW-0812">Transmembrane</keyword>
<organism evidence="2 3">
    <name type="scientific">Candidatus Komeilibacteria bacterium RIFOXYC1_FULL_37_11</name>
    <dbReference type="NCBI Taxonomy" id="1798555"/>
    <lineage>
        <taxon>Bacteria</taxon>
        <taxon>Candidatus Komeiliibacteriota</taxon>
    </lineage>
</organism>
<evidence type="ECO:0000313" key="2">
    <source>
        <dbReference type="EMBL" id="OGY94167.1"/>
    </source>
</evidence>
<dbReference type="Proteomes" id="UP000177626">
    <property type="component" value="Unassembled WGS sequence"/>
</dbReference>
<sequence length="116" mass="13325">MIDEEIKQIIQENKETLANIDKRIGRIEKNFIWSSIFGFVKIVIILGPIIFGIIYFTPFLKDFIRIYEPFFKNLPITLQNLNNPSSDSNIPTGAQAGLENFCDPQVREAMIDSLCK</sequence>
<protein>
    <submittedName>
        <fullName evidence="2">Uncharacterized protein</fullName>
    </submittedName>
</protein>
<keyword evidence="1" id="KW-0472">Membrane</keyword>
<dbReference type="EMBL" id="MHKQ01000011">
    <property type="protein sequence ID" value="OGY94167.1"/>
    <property type="molecule type" value="Genomic_DNA"/>
</dbReference>